<dbReference type="PANTHER" id="PTHR19328">
    <property type="entry name" value="HEDGEHOG-INTERACTING PROTEIN"/>
    <property type="match status" value="1"/>
</dbReference>
<reference evidence="4 5" key="1">
    <citation type="submission" date="2019-08" db="EMBL/GenBank/DDBJ databases">
        <title>Microbe sample from Colwellia echini.</title>
        <authorList>
            <person name="Christiansen L."/>
            <person name="Pathiraja D."/>
            <person name="Schultz-Johansen M."/>
            <person name="Choi I.-G."/>
            <person name="Stougaard P."/>
        </authorList>
    </citation>
    <scope>NUCLEOTIDE SEQUENCE [LARGE SCALE GENOMIC DNA]</scope>
    <source>
        <strain evidence="4 5">A3</strain>
    </source>
</reference>
<feature type="region of interest" description="Disordered" evidence="1">
    <location>
        <begin position="343"/>
        <end position="374"/>
    </location>
</feature>
<evidence type="ECO:0000313" key="4">
    <source>
        <dbReference type="EMBL" id="TYK66691.1"/>
    </source>
</evidence>
<evidence type="ECO:0000256" key="1">
    <source>
        <dbReference type="SAM" id="MobiDB-lite"/>
    </source>
</evidence>
<comment type="caution">
    <text evidence="4">The sequence shown here is derived from an EMBL/GenBank/DDBJ whole genome shotgun (WGS) entry which is preliminary data.</text>
</comment>
<name>A0ABY3MZN4_9GAMM</name>
<feature type="signal peptide" evidence="3">
    <location>
        <begin position="1"/>
        <end position="28"/>
    </location>
</feature>
<proteinExistence type="predicted"/>
<keyword evidence="2" id="KW-0812">Transmembrane</keyword>
<dbReference type="InterPro" id="IPR011042">
    <property type="entry name" value="6-blade_b-propeller_TolB-like"/>
</dbReference>
<dbReference type="PANTHER" id="PTHR19328:SF75">
    <property type="entry name" value="ALDOSE SUGAR DEHYDROGENASE YLII"/>
    <property type="match status" value="1"/>
</dbReference>
<gene>
    <name evidence="4" type="ORF">CWS31_004990</name>
</gene>
<keyword evidence="2" id="KW-0472">Membrane</keyword>
<feature type="chain" id="PRO_5047193407" description="SHOCT domain-containing protein" evidence="3">
    <location>
        <begin position="29"/>
        <end position="797"/>
    </location>
</feature>
<evidence type="ECO:0000256" key="3">
    <source>
        <dbReference type="SAM" id="SignalP"/>
    </source>
</evidence>
<protein>
    <recommendedName>
        <fullName evidence="6">SHOCT domain-containing protein</fullName>
    </recommendedName>
</protein>
<feature type="region of interest" description="Disordered" evidence="1">
    <location>
        <begin position="717"/>
        <end position="744"/>
    </location>
</feature>
<dbReference type="Gene3D" id="2.120.10.30">
    <property type="entry name" value="TolB, C-terminal domain"/>
    <property type="match status" value="1"/>
</dbReference>
<evidence type="ECO:0008006" key="6">
    <source>
        <dbReference type="Google" id="ProtNLM"/>
    </source>
</evidence>
<keyword evidence="3" id="KW-0732">Signal</keyword>
<accession>A0ABY3MZN4</accession>
<dbReference type="Proteomes" id="UP000815846">
    <property type="component" value="Unassembled WGS sequence"/>
</dbReference>
<feature type="transmembrane region" description="Helical" evidence="2">
    <location>
        <begin position="494"/>
        <end position="515"/>
    </location>
</feature>
<organism evidence="4 5">
    <name type="scientific">Colwellia echini</name>
    <dbReference type="NCBI Taxonomy" id="1982103"/>
    <lineage>
        <taxon>Bacteria</taxon>
        <taxon>Pseudomonadati</taxon>
        <taxon>Pseudomonadota</taxon>
        <taxon>Gammaproteobacteria</taxon>
        <taxon>Alteromonadales</taxon>
        <taxon>Colwelliaceae</taxon>
        <taxon>Colwellia</taxon>
    </lineage>
</organism>
<evidence type="ECO:0000313" key="5">
    <source>
        <dbReference type="Proteomes" id="UP000815846"/>
    </source>
</evidence>
<sequence>MLTLRKLKIRRTNILSCLLLFVSGLISAADNSTVGNSLISKSLVENTDTSNQYVLEKIAQAPQLKTANNQWLLLEKAGNNQHYYLANQQGEIYQLDQLDANNTALLLDIKRLTQENSLLKLTAFTLHPNFSLRDQPGYGLFYTAHVEKNNTKQTNRLHEPSIKQQIDFDAVVTEWQLTLGNKIDLTSRREILKVAIPSANNSIKQLSFNPHSTFWDEDFAQLYIAIDQHPSLKEYPLYSGVILRILPKKLPLANYSVPQDNPFLKHAKIAEPIYVLGTGQIKQFIWPDKYSNKILISHQYTTDSRSHNHEIHSVSYAYGGEDWRKQAPDKFLFKKINSSNISSQSLRQSSDQSLRQSSDQSSGQISKPSANSTSPKTPIIYTNLLTYHGEDVPTLRNKLLFLSQENQQWQLSSLSSNKKTASLTDNIDPQNMPAIAVEWQIPATNINAKKLSLYQDNRGELLFFNEASGAIYQLFQKDEIRHLEQDKVSVQQSGVGGVALFFILVSGLLSSYIFYQVKVQKRTAKSLIRREYSGIKLTDDTLALNLFRRHQKKAETVLELVDVVQCQVLIGDSTIATLGSSSTKGFNDQQEQELRALFHNEQVLKMVDGKVRRISLIINTRDKNNYIDSYVICLYMRRGSDRLTKQSYFEVVDDVIDWCWYFSEQFNSEQTGQRIFKPKLTADDIARADHKTHDVTPLHAQAAKVRPTVQLQHAKQETLNPEELGPEELSPEKQSSLEECDSDLKDVSHQETQLVYDLEKLIELKQQGFLTAKEFKQAKTALLQAQHLNNPDKTDDS</sequence>
<dbReference type="EMBL" id="PJAI02000003">
    <property type="protein sequence ID" value="TYK66691.1"/>
    <property type="molecule type" value="Genomic_DNA"/>
</dbReference>
<feature type="compositionally biased region" description="Polar residues" evidence="1">
    <location>
        <begin position="363"/>
        <end position="374"/>
    </location>
</feature>
<keyword evidence="2" id="KW-1133">Transmembrane helix</keyword>
<feature type="compositionally biased region" description="Low complexity" evidence="1">
    <location>
        <begin position="343"/>
        <end position="362"/>
    </location>
</feature>
<keyword evidence="5" id="KW-1185">Reference proteome</keyword>
<evidence type="ECO:0000256" key="2">
    <source>
        <dbReference type="SAM" id="Phobius"/>
    </source>
</evidence>
<dbReference type="RefSeq" id="WP_101344772.1">
    <property type="nucleotide sequence ID" value="NZ_PJAI02000003.1"/>
</dbReference>